<keyword evidence="2" id="KW-0732">Signal</keyword>
<evidence type="ECO:0000313" key="3">
    <source>
        <dbReference type="EMBL" id="GFE55705.1"/>
    </source>
</evidence>
<dbReference type="AlphaFoldDB" id="A0A9W5TD23"/>
<keyword evidence="4" id="KW-1185">Reference proteome</keyword>
<dbReference type="Proteomes" id="UP001057455">
    <property type="component" value="Unassembled WGS sequence"/>
</dbReference>
<dbReference type="EMBL" id="BLIY01000024">
    <property type="protein sequence ID" value="GFE55705.1"/>
    <property type="molecule type" value="Genomic_DNA"/>
</dbReference>
<evidence type="ECO:0000313" key="4">
    <source>
        <dbReference type="Proteomes" id="UP001057455"/>
    </source>
</evidence>
<name>A0A9W5TD23_BABOV</name>
<sequence length="159" mass="15552">MSLLIIFDVLCLCSAYIDDTTKTDKTATAKPLNEAEEAVGAAVADSPAAGVEVEPDVSVPAAAIGAVDAAPSSEGAGAVDSLDVGSSALGWVGLTATGVLVSAVEAPEEDDGTLTGEPAGRVAGSEVGRDGWESALDLVVSATGSPGCTAVVPEEFASC</sequence>
<feature type="chain" id="PRO_5040779470" description="Secreted protein" evidence="2">
    <location>
        <begin position="16"/>
        <end position="159"/>
    </location>
</feature>
<feature type="region of interest" description="Disordered" evidence="1">
    <location>
        <begin position="107"/>
        <end position="126"/>
    </location>
</feature>
<protein>
    <recommendedName>
        <fullName evidence="5">Secreted protein</fullName>
    </recommendedName>
</protein>
<evidence type="ECO:0008006" key="5">
    <source>
        <dbReference type="Google" id="ProtNLM"/>
    </source>
</evidence>
<evidence type="ECO:0000256" key="1">
    <source>
        <dbReference type="SAM" id="MobiDB-lite"/>
    </source>
</evidence>
<organism evidence="3 4">
    <name type="scientific">Babesia ovis</name>
    <dbReference type="NCBI Taxonomy" id="5869"/>
    <lineage>
        <taxon>Eukaryota</taxon>
        <taxon>Sar</taxon>
        <taxon>Alveolata</taxon>
        <taxon>Apicomplexa</taxon>
        <taxon>Aconoidasida</taxon>
        <taxon>Piroplasmida</taxon>
        <taxon>Babesiidae</taxon>
        <taxon>Babesia</taxon>
    </lineage>
</organism>
<proteinExistence type="predicted"/>
<reference evidence="3" key="1">
    <citation type="submission" date="2019-12" db="EMBL/GenBank/DDBJ databases">
        <title>Genome sequence of Babesia ovis.</title>
        <authorList>
            <person name="Yamagishi J."/>
            <person name="Sevinc F."/>
            <person name="Xuan X."/>
        </authorList>
    </citation>
    <scope>NUCLEOTIDE SEQUENCE</scope>
    <source>
        <strain evidence="3">Selcuk</strain>
    </source>
</reference>
<evidence type="ECO:0000256" key="2">
    <source>
        <dbReference type="SAM" id="SignalP"/>
    </source>
</evidence>
<accession>A0A9W5TD23</accession>
<comment type="caution">
    <text evidence="3">The sequence shown here is derived from an EMBL/GenBank/DDBJ whole genome shotgun (WGS) entry which is preliminary data.</text>
</comment>
<gene>
    <name evidence="3" type="ORF">BaOVIS_031090</name>
</gene>
<feature type="signal peptide" evidence="2">
    <location>
        <begin position="1"/>
        <end position="15"/>
    </location>
</feature>